<feature type="compositionally biased region" description="Acidic residues" evidence="1">
    <location>
        <begin position="1"/>
        <end position="11"/>
    </location>
</feature>
<dbReference type="EMBL" id="HBEY01000664">
    <property type="protein sequence ID" value="CAD8596996.1"/>
    <property type="molecule type" value="Transcribed_RNA"/>
</dbReference>
<evidence type="ECO:0000313" key="2">
    <source>
        <dbReference type="EMBL" id="CAD8596996.1"/>
    </source>
</evidence>
<feature type="region of interest" description="Disordered" evidence="1">
    <location>
        <begin position="248"/>
        <end position="267"/>
    </location>
</feature>
<gene>
    <name evidence="2" type="ORF">CPEL01642_LOCUS325</name>
</gene>
<dbReference type="AlphaFoldDB" id="A0A7S0L1T9"/>
<name>A0A7S0L1T9_9EUKA</name>
<reference evidence="2" key="1">
    <citation type="submission" date="2021-01" db="EMBL/GenBank/DDBJ databases">
        <authorList>
            <person name="Corre E."/>
            <person name="Pelletier E."/>
            <person name="Niang G."/>
            <person name="Scheremetjew M."/>
            <person name="Finn R."/>
            <person name="Kale V."/>
            <person name="Holt S."/>
            <person name="Cochrane G."/>
            <person name="Meng A."/>
            <person name="Brown T."/>
            <person name="Cohen L."/>
        </authorList>
    </citation>
    <scope>NUCLEOTIDE SEQUENCE</scope>
    <source>
        <strain evidence="2">PLY182g</strain>
    </source>
</reference>
<accession>A0A7S0L1T9</accession>
<proteinExistence type="predicted"/>
<sequence>MLEDENFDEAETMSNADELTRTEPRVNVLSNEGSLLGHVESGVASVVMLHGLGPTRQQSSDFRWKVEVCEADADGNPLKVLLRNDWHPQKAVDGTLAVRGSNLFSGWSDAHYWDVLPLRQGHVSPVFLRNLGSREFLGISDVTGNLEMRDDPVANARWSLLPAKGAYTRVQAIMGALFVNPLPFHAPLAEHRSVGPIADAYSTFASGSDTSEQTVEGEKIVFAKHDARCLFVYPKMKNLAAPPPMARSLLVNSGPEDTPKVRPSKKI</sequence>
<feature type="region of interest" description="Disordered" evidence="1">
    <location>
        <begin position="1"/>
        <end position="23"/>
    </location>
</feature>
<evidence type="ECO:0000256" key="1">
    <source>
        <dbReference type="SAM" id="MobiDB-lite"/>
    </source>
</evidence>
<organism evidence="2">
    <name type="scientific">Coccolithus braarudii</name>
    <dbReference type="NCBI Taxonomy" id="221442"/>
    <lineage>
        <taxon>Eukaryota</taxon>
        <taxon>Haptista</taxon>
        <taxon>Haptophyta</taxon>
        <taxon>Prymnesiophyceae</taxon>
        <taxon>Coccolithales</taxon>
        <taxon>Coccolithaceae</taxon>
        <taxon>Coccolithus</taxon>
    </lineage>
</organism>
<protein>
    <submittedName>
        <fullName evidence="2">Uncharacterized protein</fullName>
    </submittedName>
</protein>